<dbReference type="STRING" id="1149755.A0A2J6QYW0"/>
<dbReference type="InterPro" id="IPR046341">
    <property type="entry name" value="SET_dom_sf"/>
</dbReference>
<evidence type="ECO:0000313" key="8">
    <source>
        <dbReference type="Proteomes" id="UP000235786"/>
    </source>
</evidence>
<evidence type="ECO:0000256" key="2">
    <source>
        <dbReference type="ARBA" id="ARBA00022771"/>
    </source>
</evidence>
<dbReference type="Gene3D" id="6.10.140.2220">
    <property type="match status" value="1"/>
</dbReference>
<dbReference type="InterPro" id="IPR050869">
    <property type="entry name" value="H3K4_H4K5_MeTrfase"/>
</dbReference>
<dbReference type="PROSITE" id="PS50280">
    <property type="entry name" value="SET"/>
    <property type="match status" value="1"/>
</dbReference>
<evidence type="ECO:0000313" key="7">
    <source>
        <dbReference type="EMBL" id="PMD31421.1"/>
    </source>
</evidence>
<keyword evidence="3" id="KW-0862">Zinc</keyword>
<dbReference type="GO" id="GO:0005634">
    <property type="term" value="C:nucleus"/>
    <property type="evidence" value="ECO:0007669"/>
    <property type="project" value="TreeGrafter"/>
</dbReference>
<dbReference type="InterPro" id="IPR001214">
    <property type="entry name" value="SET_dom"/>
</dbReference>
<feature type="domain" description="SET" evidence="5">
    <location>
        <begin position="22"/>
        <end position="300"/>
    </location>
</feature>
<dbReference type="PANTHER" id="PTHR12197:SF251">
    <property type="entry name" value="EG:BACR7C10.4 PROTEIN"/>
    <property type="match status" value="1"/>
</dbReference>
<keyword evidence="2 4" id="KW-0863">Zinc-finger</keyword>
<evidence type="ECO:0000256" key="3">
    <source>
        <dbReference type="ARBA" id="ARBA00022833"/>
    </source>
</evidence>
<dbReference type="AlphaFoldDB" id="A0A2J6QYW0"/>
<dbReference type="PANTHER" id="PTHR12197">
    <property type="entry name" value="HISTONE-LYSINE N-METHYLTRANSFERASE SMYD"/>
    <property type="match status" value="1"/>
</dbReference>
<organism evidence="7 8">
    <name type="scientific">Hyaloscypha variabilis (strain UAMH 11265 / GT02V1 / F)</name>
    <name type="common">Meliniomyces variabilis</name>
    <dbReference type="NCBI Taxonomy" id="1149755"/>
    <lineage>
        <taxon>Eukaryota</taxon>
        <taxon>Fungi</taxon>
        <taxon>Dikarya</taxon>
        <taxon>Ascomycota</taxon>
        <taxon>Pezizomycotina</taxon>
        <taxon>Leotiomycetes</taxon>
        <taxon>Helotiales</taxon>
        <taxon>Hyaloscyphaceae</taxon>
        <taxon>Hyaloscypha</taxon>
        <taxon>Hyaloscypha variabilis</taxon>
    </lineage>
</organism>
<dbReference type="Gene3D" id="1.10.220.160">
    <property type="match status" value="1"/>
</dbReference>
<evidence type="ECO:0000256" key="1">
    <source>
        <dbReference type="ARBA" id="ARBA00022723"/>
    </source>
</evidence>
<dbReference type="PROSITE" id="PS50865">
    <property type="entry name" value="ZF_MYND_2"/>
    <property type="match status" value="1"/>
</dbReference>
<name>A0A2J6QYW0_HYAVF</name>
<gene>
    <name evidence="7" type="ORF">L207DRAFT_536907</name>
</gene>
<dbReference type="OrthoDB" id="5945798at2759"/>
<dbReference type="Proteomes" id="UP000235786">
    <property type="component" value="Unassembled WGS sequence"/>
</dbReference>
<dbReference type="InterPro" id="IPR002893">
    <property type="entry name" value="Znf_MYND"/>
</dbReference>
<keyword evidence="1" id="KW-0479">Metal-binding</keyword>
<evidence type="ECO:0000259" key="5">
    <source>
        <dbReference type="PROSITE" id="PS50280"/>
    </source>
</evidence>
<proteinExistence type="predicted"/>
<dbReference type="SUPFAM" id="SSF82199">
    <property type="entry name" value="SET domain"/>
    <property type="match status" value="1"/>
</dbReference>
<accession>A0A2J6QYW0</accession>
<dbReference type="CDD" id="cd20071">
    <property type="entry name" value="SET_SMYD"/>
    <property type="match status" value="1"/>
</dbReference>
<dbReference type="Pfam" id="PF00856">
    <property type="entry name" value="SET"/>
    <property type="match status" value="1"/>
</dbReference>
<reference evidence="7 8" key="1">
    <citation type="submission" date="2016-04" db="EMBL/GenBank/DDBJ databases">
        <title>A degradative enzymes factory behind the ericoid mycorrhizal symbiosis.</title>
        <authorList>
            <consortium name="DOE Joint Genome Institute"/>
            <person name="Martino E."/>
            <person name="Morin E."/>
            <person name="Grelet G."/>
            <person name="Kuo A."/>
            <person name="Kohler A."/>
            <person name="Daghino S."/>
            <person name="Barry K."/>
            <person name="Choi C."/>
            <person name="Cichocki N."/>
            <person name="Clum A."/>
            <person name="Copeland A."/>
            <person name="Hainaut M."/>
            <person name="Haridas S."/>
            <person name="Labutti K."/>
            <person name="Lindquist E."/>
            <person name="Lipzen A."/>
            <person name="Khouja H.-R."/>
            <person name="Murat C."/>
            <person name="Ohm R."/>
            <person name="Olson A."/>
            <person name="Spatafora J."/>
            <person name="Veneault-Fourrey C."/>
            <person name="Henrissat B."/>
            <person name="Grigoriev I."/>
            <person name="Martin F."/>
            <person name="Perotto S."/>
        </authorList>
    </citation>
    <scope>NUCLEOTIDE SEQUENCE [LARGE SCALE GENOMIC DNA]</scope>
    <source>
        <strain evidence="7 8">F</strain>
    </source>
</reference>
<evidence type="ECO:0000256" key="4">
    <source>
        <dbReference type="PROSITE-ProRule" id="PRU00134"/>
    </source>
</evidence>
<evidence type="ECO:0000259" key="6">
    <source>
        <dbReference type="PROSITE" id="PS50865"/>
    </source>
</evidence>
<sequence>MASTKGSLAPGSAFPFHVNSRVPLEIITSTIPNAGRGLALLEEVKEGDLVFSISKPLLCIIGDGIEKLSSTCDNCFAANTYFHLNLQDAETSPGGETPVWVSSCEKCQMVCYCSEKCQEAAWTHHHIAECEVLAELNKRFVKTESRPWLACGLTYRTVIRFLSLLSKNMISDEDHESFKALCRTEKLEDEGEHLDEGIKLLVAVLEAVLKIQVTPFDIMVFIHKFKANRVNLSTPILKNNGTNLPSNRNFSNSGYCLEPFVALINHSCEPNAHYVFEGTELRVRASRDIAKGEEVTFSYLGQVGDYEGRRQLLQRLWGIRCTCPVCAECLWNDDYGFRAATEELGLVRAAIRGVYTSRPPPSPDSLAFAIGVLERQGRGYGVPSMLEAHQLLILLHTNNNNVQEALKVALKTRYVVEPEQKPKMQLKDSLITLLNLILLMQSPKQPKEVAALCHLILDALRRGYLKDVGKCFGENSMVYRHQKASEGKLDRELVDLIKRNTDPDWVDESGWHMTVVRPGENKRRWVENMNKLLAWAGLPPITAEQC</sequence>
<keyword evidence="8" id="KW-1185">Reference proteome</keyword>
<dbReference type="Gene3D" id="2.170.270.10">
    <property type="entry name" value="SET domain"/>
    <property type="match status" value="1"/>
</dbReference>
<dbReference type="EMBL" id="KZ613962">
    <property type="protein sequence ID" value="PMD31421.1"/>
    <property type="molecule type" value="Genomic_DNA"/>
</dbReference>
<feature type="domain" description="MYND-type" evidence="6">
    <location>
        <begin position="72"/>
        <end position="130"/>
    </location>
</feature>
<protein>
    <submittedName>
        <fullName evidence="7">SET domain-containing protein</fullName>
    </submittedName>
</protein>
<dbReference type="GO" id="GO:0008270">
    <property type="term" value="F:zinc ion binding"/>
    <property type="evidence" value="ECO:0007669"/>
    <property type="project" value="UniProtKB-KW"/>
</dbReference>